<dbReference type="Pfam" id="PF00134">
    <property type="entry name" value="Cyclin_N"/>
    <property type="match status" value="1"/>
</dbReference>
<evidence type="ECO:0000256" key="5">
    <source>
        <dbReference type="RuleBase" id="RU000383"/>
    </source>
</evidence>
<organism evidence="7 8">
    <name type="scientific">Perilla frutescens var. hirtella</name>
    <name type="common">Perilla citriodora</name>
    <name type="synonym">Perilla setoyensis</name>
    <dbReference type="NCBI Taxonomy" id="608512"/>
    <lineage>
        <taxon>Eukaryota</taxon>
        <taxon>Viridiplantae</taxon>
        <taxon>Streptophyta</taxon>
        <taxon>Embryophyta</taxon>
        <taxon>Tracheophyta</taxon>
        <taxon>Spermatophyta</taxon>
        <taxon>Magnoliopsida</taxon>
        <taxon>eudicotyledons</taxon>
        <taxon>Gunneridae</taxon>
        <taxon>Pentapetalae</taxon>
        <taxon>asterids</taxon>
        <taxon>lamiids</taxon>
        <taxon>Lamiales</taxon>
        <taxon>Lamiaceae</taxon>
        <taxon>Nepetoideae</taxon>
        <taxon>Elsholtzieae</taxon>
        <taxon>Perilla</taxon>
    </lineage>
</organism>
<reference evidence="7 8" key="1">
    <citation type="journal article" date="2021" name="Nat. Commun.">
        <title>Incipient diploidization of the medicinal plant Perilla within 10,000 years.</title>
        <authorList>
            <person name="Zhang Y."/>
            <person name="Shen Q."/>
            <person name="Leng L."/>
            <person name="Zhang D."/>
            <person name="Chen S."/>
            <person name="Shi Y."/>
            <person name="Ning Z."/>
            <person name="Chen S."/>
        </authorList>
    </citation>
    <scope>NUCLEOTIDE SEQUENCE [LARGE SCALE GENOMIC DNA]</scope>
    <source>
        <strain evidence="8">cv. PC099</strain>
    </source>
</reference>
<comment type="similarity">
    <text evidence="1">Belongs to the cyclin family. Cyclin D subfamily.</text>
</comment>
<keyword evidence="8" id="KW-1185">Reference proteome</keyword>
<dbReference type="Pfam" id="PF02984">
    <property type="entry name" value="Cyclin_C"/>
    <property type="match status" value="1"/>
</dbReference>
<evidence type="ECO:0000256" key="3">
    <source>
        <dbReference type="ARBA" id="ARBA00023127"/>
    </source>
</evidence>
<dbReference type="InterPro" id="IPR048258">
    <property type="entry name" value="Cyclins_cyclin-box"/>
</dbReference>
<dbReference type="SUPFAM" id="SSF47954">
    <property type="entry name" value="Cyclin-like"/>
    <property type="match status" value="1"/>
</dbReference>
<dbReference type="PROSITE" id="PS00292">
    <property type="entry name" value="CYCLINS"/>
    <property type="match status" value="1"/>
</dbReference>
<gene>
    <name evidence="7" type="ORF">C2S53_015989</name>
</gene>
<dbReference type="SMART" id="SM00385">
    <property type="entry name" value="CYCLIN"/>
    <property type="match status" value="1"/>
</dbReference>
<sequence>MESLLCNEVWLMSPDRACIHANAHLPTKQDFDETFATFQGKETRYLPQSGYPNLIHTHHSIRNARFKAVTWIIKSQTRMDLSPETLFAAVNYLDRFISLSQCQGWKCWMFELLSVACLSIATKFNDTTAYQLHEFQEDLENSFSPNLIQRMELTVLKALDWRVDSTTPFSYIHLLTPTNKTLVEELTQRVTQLLVVSLLDPKFLEFQQCVVAIAAVRTVFQDLHLPPSDYAHLADTLIPQDIKDDLIRCQMLMEKLVVEDGIFLAYSGPSSPVTVLKVDLFNFYDISLKTTAKNMDLRSSRKRKMEEEGF</sequence>
<evidence type="ECO:0000256" key="2">
    <source>
        <dbReference type="ARBA" id="ARBA00022618"/>
    </source>
</evidence>
<dbReference type="InterPro" id="IPR004367">
    <property type="entry name" value="Cyclin_C-dom"/>
</dbReference>
<keyword evidence="4" id="KW-0131">Cell cycle</keyword>
<dbReference type="FunFam" id="1.10.472.10:FF:000060">
    <property type="entry name" value="D6-type cyclin"/>
    <property type="match status" value="1"/>
</dbReference>
<dbReference type="GO" id="GO:0051301">
    <property type="term" value="P:cell division"/>
    <property type="evidence" value="ECO:0007669"/>
    <property type="project" value="UniProtKB-KW"/>
</dbReference>
<dbReference type="InterPro" id="IPR039361">
    <property type="entry name" value="Cyclin"/>
</dbReference>
<keyword evidence="2" id="KW-0132">Cell division</keyword>
<dbReference type="InterPro" id="IPR013763">
    <property type="entry name" value="Cyclin-like_dom"/>
</dbReference>
<name>A0AAD4J9C0_PERFH</name>
<keyword evidence="3 5" id="KW-0195">Cyclin</keyword>
<evidence type="ECO:0000313" key="8">
    <source>
        <dbReference type="Proteomes" id="UP001190926"/>
    </source>
</evidence>
<feature type="domain" description="Cyclin-like" evidence="6">
    <location>
        <begin position="70"/>
        <end position="157"/>
    </location>
</feature>
<evidence type="ECO:0000259" key="6">
    <source>
        <dbReference type="SMART" id="SM00385"/>
    </source>
</evidence>
<dbReference type="Proteomes" id="UP001190926">
    <property type="component" value="Unassembled WGS sequence"/>
</dbReference>
<comment type="caution">
    <text evidence="7">The sequence shown here is derived from an EMBL/GenBank/DDBJ whole genome shotgun (WGS) entry which is preliminary data.</text>
</comment>
<dbReference type="EMBL" id="SDAM02000108">
    <property type="protein sequence ID" value="KAH6829492.1"/>
    <property type="molecule type" value="Genomic_DNA"/>
</dbReference>
<protein>
    <recommendedName>
        <fullName evidence="6">Cyclin-like domain-containing protein</fullName>
    </recommendedName>
</protein>
<proteinExistence type="inferred from homology"/>
<dbReference type="PANTHER" id="PTHR10177">
    <property type="entry name" value="CYCLINS"/>
    <property type="match status" value="1"/>
</dbReference>
<dbReference type="Gene3D" id="1.10.472.10">
    <property type="entry name" value="Cyclin-like"/>
    <property type="match status" value="2"/>
</dbReference>
<dbReference type="AlphaFoldDB" id="A0AAD4J9C0"/>
<accession>A0AAD4J9C0</accession>
<dbReference type="InterPro" id="IPR036915">
    <property type="entry name" value="Cyclin-like_sf"/>
</dbReference>
<evidence type="ECO:0000256" key="1">
    <source>
        <dbReference type="ARBA" id="ARBA00009065"/>
    </source>
</evidence>
<dbReference type="InterPro" id="IPR006671">
    <property type="entry name" value="Cyclin_N"/>
</dbReference>
<evidence type="ECO:0000256" key="4">
    <source>
        <dbReference type="ARBA" id="ARBA00023306"/>
    </source>
</evidence>
<evidence type="ECO:0000313" key="7">
    <source>
        <dbReference type="EMBL" id="KAH6829492.1"/>
    </source>
</evidence>